<dbReference type="InterPro" id="IPR011009">
    <property type="entry name" value="Kinase-like_dom_sf"/>
</dbReference>
<evidence type="ECO:0000259" key="10">
    <source>
        <dbReference type="PROSITE" id="PS50011"/>
    </source>
</evidence>
<comment type="caution">
    <text evidence="11">The sequence shown here is derived from an EMBL/GenBank/DDBJ whole genome shotgun (WGS) entry which is preliminary data.</text>
</comment>
<dbReference type="Proteomes" id="UP000298416">
    <property type="component" value="Unassembled WGS sequence"/>
</dbReference>
<dbReference type="GO" id="GO:0004674">
    <property type="term" value="F:protein serine/threonine kinase activity"/>
    <property type="evidence" value="ECO:0007669"/>
    <property type="project" value="UniProtKB-KW"/>
</dbReference>
<dbReference type="PANTHER" id="PTHR27009">
    <property type="entry name" value="RUST RESISTANCE KINASE LR10-RELATED"/>
    <property type="match status" value="1"/>
</dbReference>
<name>A0A8X8WBI8_SALSN</name>
<feature type="signal peptide" evidence="9">
    <location>
        <begin position="1"/>
        <end position="33"/>
    </location>
</feature>
<protein>
    <recommendedName>
        <fullName evidence="10">Protein kinase domain-containing protein</fullName>
    </recommendedName>
</protein>
<keyword evidence="6 8" id="KW-0472">Membrane</keyword>
<dbReference type="GO" id="GO:0030247">
    <property type="term" value="F:polysaccharide binding"/>
    <property type="evidence" value="ECO:0007669"/>
    <property type="project" value="InterPro"/>
</dbReference>
<accession>A0A8X8WBI8</accession>
<dbReference type="GO" id="GO:0005524">
    <property type="term" value="F:ATP binding"/>
    <property type="evidence" value="ECO:0007669"/>
    <property type="project" value="InterPro"/>
</dbReference>
<evidence type="ECO:0000256" key="3">
    <source>
        <dbReference type="ARBA" id="ARBA00022692"/>
    </source>
</evidence>
<dbReference type="InterPro" id="IPR025287">
    <property type="entry name" value="WAK_GUB"/>
</dbReference>
<dbReference type="AlphaFoldDB" id="A0A8X8WBI8"/>
<evidence type="ECO:0000256" key="4">
    <source>
        <dbReference type="ARBA" id="ARBA00022729"/>
    </source>
</evidence>
<gene>
    <name evidence="11" type="ORF">SASPL_149336</name>
</gene>
<keyword evidence="4 9" id="KW-0732">Signal</keyword>
<dbReference type="InterPro" id="IPR000719">
    <property type="entry name" value="Prot_kinase_dom"/>
</dbReference>
<evidence type="ECO:0000256" key="5">
    <source>
        <dbReference type="ARBA" id="ARBA00022989"/>
    </source>
</evidence>
<evidence type="ECO:0000313" key="12">
    <source>
        <dbReference type="Proteomes" id="UP000298416"/>
    </source>
</evidence>
<dbReference type="GO" id="GO:0016020">
    <property type="term" value="C:membrane"/>
    <property type="evidence" value="ECO:0007669"/>
    <property type="project" value="UniProtKB-SubCell"/>
</dbReference>
<keyword evidence="12" id="KW-1185">Reference proteome</keyword>
<keyword evidence="5 8" id="KW-1133">Transmembrane helix</keyword>
<comment type="subcellular location">
    <subcellularLocation>
        <location evidence="1">Membrane</location>
        <topology evidence="1">Single-pass type I membrane protein</topology>
    </subcellularLocation>
</comment>
<evidence type="ECO:0000256" key="2">
    <source>
        <dbReference type="ARBA" id="ARBA00022527"/>
    </source>
</evidence>
<keyword evidence="3 8" id="KW-0812">Transmembrane</keyword>
<keyword evidence="7" id="KW-0325">Glycoprotein</keyword>
<dbReference type="SUPFAM" id="SSF56112">
    <property type="entry name" value="Protein kinase-like (PK-like)"/>
    <property type="match status" value="1"/>
</dbReference>
<evidence type="ECO:0000256" key="7">
    <source>
        <dbReference type="ARBA" id="ARBA00023180"/>
    </source>
</evidence>
<dbReference type="Pfam" id="PF13947">
    <property type="entry name" value="GUB_WAK_bind"/>
    <property type="match status" value="1"/>
</dbReference>
<sequence>MFPAIMMKIVMMMMKTQQFFFLTLISLLHFSQAYNILCPPSSCGAIRHIKHPFRLKGDPWYCGYPELELVCENNVTSIYLNSYRYYVKAIIYSSRSTIRLVDASLNNQDNCSFPTSSAYHYNFTFDLHSHYRHLTDTNPSYPVHLMSCPYPLHNSSLFTDVTTHCASNSSMYAYIKVGSMRASEVPPADIYKYVALAIGLALGLFYATKLVMFPMGLSFFIIKFLRRHLSVYEEIEGFLQSNNELTAIRYSYSDIKKMTKARGTIGYVAPELINRGIGTISYKADVYSFGMMLMDIVGLKRDLVGNNDSSSKYFPYWIYDHINQGKDYTEIGCVDENGGAREVCRKMTIVALWCIQMNPGDRPSMNEVLKMLEGDVERMRIPEYPSQSTQIVANLDQTGTTCSSDYVSFPHHDDSFPSVEITVQE</sequence>
<dbReference type="PROSITE" id="PS50011">
    <property type="entry name" value="PROTEIN_KINASE_DOM"/>
    <property type="match status" value="1"/>
</dbReference>
<dbReference type="Pfam" id="PF00069">
    <property type="entry name" value="Pkinase"/>
    <property type="match status" value="1"/>
</dbReference>
<keyword evidence="2" id="KW-0418">Kinase</keyword>
<dbReference type="EMBL" id="PNBA02000019">
    <property type="protein sequence ID" value="KAG6391580.1"/>
    <property type="molecule type" value="Genomic_DNA"/>
</dbReference>
<feature type="chain" id="PRO_5036474408" description="Protein kinase domain-containing protein" evidence="9">
    <location>
        <begin position="34"/>
        <end position="425"/>
    </location>
</feature>
<proteinExistence type="predicted"/>
<evidence type="ECO:0000313" key="11">
    <source>
        <dbReference type="EMBL" id="KAG6391580.1"/>
    </source>
</evidence>
<evidence type="ECO:0000256" key="1">
    <source>
        <dbReference type="ARBA" id="ARBA00004479"/>
    </source>
</evidence>
<feature type="domain" description="Protein kinase" evidence="10">
    <location>
        <begin position="64"/>
        <end position="379"/>
    </location>
</feature>
<dbReference type="Gene3D" id="1.10.510.10">
    <property type="entry name" value="Transferase(Phosphotransferase) domain 1"/>
    <property type="match status" value="1"/>
</dbReference>
<evidence type="ECO:0000256" key="8">
    <source>
        <dbReference type="SAM" id="Phobius"/>
    </source>
</evidence>
<keyword evidence="2" id="KW-0723">Serine/threonine-protein kinase</keyword>
<organism evidence="11">
    <name type="scientific">Salvia splendens</name>
    <name type="common">Scarlet sage</name>
    <dbReference type="NCBI Taxonomy" id="180675"/>
    <lineage>
        <taxon>Eukaryota</taxon>
        <taxon>Viridiplantae</taxon>
        <taxon>Streptophyta</taxon>
        <taxon>Embryophyta</taxon>
        <taxon>Tracheophyta</taxon>
        <taxon>Spermatophyta</taxon>
        <taxon>Magnoliopsida</taxon>
        <taxon>eudicotyledons</taxon>
        <taxon>Gunneridae</taxon>
        <taxon>Pentapetalae</taxon>
        <taxon>asterids</taxon>
        <taxon>lamiids</taxon>
        <taxon>Lamiales</taxon>
        <taxon>Lamiaceae</taxon>
        <taxon>Nepetoideae</taxon>
        <taxon>Mentheae</taxon>
        <taxon>Salviinae</taxon>
        <taxon>Salvia</taxon>
        <taxon>Salvia subgen. Calosphace</taxon>
        <taxon>core Calosphace</taxon>
    </lineage>
</organism>
<keyword evidence="2" id="KW-0808">Transferase</keyword>
<reference evidence="11" key="1">
    <citation type="submission" date="2018-01" db="EMBL/GenBank/DDBJ databases">
        <authorList>
            <person name="Mao J.F."/>
        </authorList>
    </citation>
    <scope>NUCLEOTIDE SEQUENCE</scope>
    <source>
        <strain evidence="11">Huo1</strain>
        <tissue evidence="11">Leaf</tissue>
    </source>
</reference>
<dbReference type="InterPro" id="IPR045874">
    <property type="entry name" value="LRK10/LRL21-25-like"/>
</dbReference>
<evidence type="ECO:0000256" key="9">
    <source>
        <dbReference type="SAM" id="SignalP"/>
    </source>
</evidence>
<evidence type="ECO:0000256" key="6">
    <source>
        <dbReference type="ARBA" id="ARBA00023136"/>
    </source>
</evidence>
<reference evidence="11" key="2">
    <citation type="submission" date="2020-08" db="EMBL/GenBank/DDBJ databases">
        <title>Plant Genome Project.</title>
        <authorList>
            <person name="Zhang R.-G."/>
        </authorList>
    </citation>
    <scope>NUCLEOTIDE SEQUENCE</scope>
    <source>
        <strain evidence="11">Huo1</strain>
        <tissue evidence="11">Leaf</tissue>
    </source>
</reference>
<feature type="transmembrane region" description="Helical" evidence="8">
    <location>
        <begin position="193"/>
        <end position="222"/>
    </location>
</feature>